<sequence>MASQSAKSSSQSTSGRCMGAWMRQR</sequence>
<reference evidence="2" key="1">
    <citation type="submission" date="2014-11" db="EMBL/GenBank/DDBJ databases">
        <authorList>
            <person name="Amaro Gonzalez C."/>
        </authorList>
    </citation>
    <scope>NUCLEOTIDE SEQUENCE</scope>
</reference>
<feature type="compositionally biased region" description="Low complexity" evidence="1">
    <location>
        <begin position="1"/>
        <end position="14"/>
    </location>
</feature>
<organism evidence="2">
    <name type="scientific">Anguilla anguilla</name>
    <name type="common">European freshwater eel</name>
    <name type="synonym">Muraena anguilla</name>
    <dbReference type="NCBI Taxonomy" id="7936"/>
    <lineage>
        <taxon>Eukaryota</taxon>
        <taxon>Metazoa</taxon>
        <taxon>Chordata</taxon>
        <taxon>Craniata</taxon>
        <taxon>Vertebrata</taxon>
        <taxon>Euteleostomi</taxon>
        <taxon>Actinopterygii</taxon>
        <taxon>Neopterygii</taxon>
        <taxon>Teleostei</taxon>
        <taxon>Anguilliformes</taxon>
        <taxon>Anguillidae</taxon>
        <taxon>Anguilla</taxon>
    </lineage>
</organism>
<dbReference type="EMBL" id="GBXM01026105">
    <property type="protein sequence ID" value="JAH82472.1"/>
    <property type="molecule type" value="Transcribed_RNA"/>
</dbReference>
<feature type="region of interest" description="Disordered" evidence="1">
    <location>
        <begin position="1"/>
        <end position="25"/>
    </location>
</feature>
<accession>A0A0E9VWN5</accession>
<evidence type="ECO:0000313" key="2">
    <source>
        <dbReference type="EMBL" id="JAH82472.1"/>
    </source>
</evidence>
<protein>
    <submittedName>
        <fullName evidence="2">Uncharacterized protein</fullName>
    </submittedName>
</protein>
<dbReference type="AlphaFoldDB" id="A0A0E9VWN5"/>
<proteinExistence type="predicted"/>
<reference evidence="2" key="2">
    <citation type="journal article" date="2015" name="Fish Shellfish Immunol.">
        <title>Early steps in the European eel (Anguilla anguilla)-Vibrio vulnificus interaction in the gills: Role of the RtxA13 toxin.</title>
        <authorList>
            <person name="Callol A."/>
            <person name="Pajuelo D."/>
            <person name="Ebbesson L."/>
            <person name="Teles M."/>
            <person name="MacKenzie S."/>
            <person name="Amaro C."/>
        </authorList>
    </citation>
    <scope>NUCLEOTIDE SEQUENCE</scope>
</reference>
<evidence type="ECO:0000256" key="1">
    <source>
        <dbReference type="SAM" id="MobiDB-lite"/>
    </source>
</evidence>
<name>A0A0E9VWN5_ANGAN</name>